<reference evidence="4 5" key="1">
    <citation type="submission" date="2019-04" db="EMBL/GenBank/DDBJ databases">
        <title>Pedobacter sp. RP-3-15 sp. nov., isolated from Arctic soil.</title>
        <authorList>
            <person name="Dahal R.H."/>
            <person name="Kim D.-U."/>
        </authorList>
    </citation>
    <scope>NUCLEOTIDE SEQUENCE [LARGE SCALE GENOMIC DNA]</scope>
    <source>
        <strain evidence="4 5">RP-3-15</strain>
    </source>
</reference>
<organism evidence="4 5">
    <name type="scientific">Pedobacter frigoris</name>
    <dbReference type="NCBI Taxonomy" id="2571272"/>
    <lineage>
        <taxon>Bacteria</taxon>
        <taxon>Pseudomonadati</taxon>
        <taxon>Bacteroidota</taxon>
        <taxon>Sphingobacteriia</taxon>
        <taxon>Sphingobacteriales</taxon>
        <taxon>Sphingobacteriaceae</taxon>
        <taxon>Pedobacter</taxon>
    </lineage>
</organism>
<comment type="caution">
    <text evidence="4">The sequence shown here is derived from an EMBL/GenBank/DDBJ whole genome shotgun (WGS) entry which is preliminary data.</text>
</comment>
<feature type="compositionally biased region" description="Polar residues" evidence="1">
    <location>
        <begin position="423"/>
        <end position="433"/>
    </location>
</feature>
<dbReference type="Proteomes" id="UP000307244">
    <property type="component" value="Unassembled WGS sequence"/>
</dbReference>
<dbReference type="EMBL" id="SWBQ01000002">
    <property type="protein sequence ID" value="TKC07151.1"/>
    <property type="molecule type" value="Genomic_DNA"/>
</dbReference>
<feature type="domain" description="Outer membrane protein beta-barrel" evidence="3">
    <location>
        <begin position="445"/>
        <end position="793"/>
    </location>
</feature>
<keyword evidence="5" id="KW-1185">Reference proteome</keyword>
<evidence type="ECO:0000256" key="1">
    <source>
        <dbReference type="SAM" id="MobiDB-lite"/>
    </source>
</evidence>
<evidence type="ECO:0000313" key="5">
    <source>
        <dbReference type="Proteomes" id="UP000307244"/>
    </source>
</evidence>
<dbReference type="SUPFAM" id="SSF56935">
    <property type="entry name" value="Porins"/>
    <property type="match status" value="1"/>
</dbReference>
<dbReference type="SUPFAM" id="SSF49464">
    <property type="entry name" value="Carboxypeptidase regulatory domain-like"/>
    <property type="match status" value="1"/>
</dbReference>
<name>A0A4U1CLH2_9SPHI</name>
<proteinExistence type="predicted"/>
<dbReference type="OrthoDB" id="1086219at2"/>
<keyword evidence="4" id="KW-0675">Receptor</keyword>
<keyword evidence="2" id="KW-0732">Signal</keyword>
<dbReference type="AlphaFoldDB" id="A0A4U1CLH2"/>
<evidence type="ECO:0000259" key="3">
    <source>
        <dbReference type="Pfam" id="PF14905"/>
    </source>
</evidence>
<feature type="signal peptide" evidence="2">
    <location>
        <begin position="1"/>
        <end position="19"/>
    </location>
</feature>
<sequence>MNKITVSLMLLFIAAGSYAQNKSVIKGILADSLTKNPLEYATVAVVNAKDTSLISYTLSDKKGGFNLSGLPTDRPTKLIISYVGYKTIRQNLNLTKGETKDFGTILFSGNNLNEVVIKGERSPIVVKKDTIEFNTEAFKTRPNAVVEELLRKLPGVQVNNDGSILVNGKAISKLLIDGKQFFGTDPKVATKNLDADLIDKIQVYDDRENDPDHKVSATKVGKIINLKLKSKIKKSTLGKLYGGGGTRDRYEAGGILSNFRDTLQVSIIGLGNNLNKTGFSQDELYNMGGFNRSGGSQVYDGTFGGRGWGGAMEKVASGGININNDYGKKLKMNLTYFYTNTEKTYNGSSFNEQSIAETKLTSNSLYQSSDISNKHAIGGLIEWNPDTLNRFRYEPKLDLSDQRDRNTSSGKSFNTLKPLLNESRGSTSSDNNSTAFSHSFSYYRRLKKEGESLNITHSLSLNKTNSDNYSINDIKSFTDDIRSEVLDRYADNNTKSNSAELSVNYDYPIIKKLTAELNTGANYSTSTESLSTFDKNIQTGIYDSFLPNQSNLLKRNTWVQNFRPQLAYQFNDEYSLRIGVNAEWQNVINKFNSTIKDQRQNYFNLLPTLSFDGPSFSISYRESIEQPQISQMQPIVREYSQLYKSIGNPDLKPKHTYEFSGNFYKYNHEKQLNYNGYTGINFSNNTTVNKNTIDVNGATTSTTINKDGGMYGYFGGNIGKQFKKSQNWQIGLNANLNANIQRNPFFLNQDEGTQYNYSFGIGQGINFNYNSLLSINTKYDFRKSITEYKDVAYKAINTYTHTLGTEFSLRWPKRIIFDAKYNYNYNPQISQGFSKSANILNLAVTLQMLKKDRGQLKLSVYDLLDQNISVSRYAYNNAVSISEQQILKRYFLATYQYKINIYKGK</sequence>
<evidence type="ECO:0000256" key="2">
    <source>
        <dbReference type="SAM" id="SignalP"/>
    </source>
</evidence>
<accession>A0A4U1CLH2</accession>
<dbReference type="InterPro" id="IPR008969">
    <property type="entry name" value="CarboxyPept-like_regulatory"/>
</dbReference>
<gene>
    <name evidence="4" type="ORF">FA047_07790</name>
</gene>
<dbReference type="Pfam" id="PF14905">
    <property type="entry name" value="OMP_b-brl_3"/>
    <property type="match status" value="1"/>
</dbReference>
<protein>
    <submittedName>
        <fullName evidence="4">TonB-dependent receptor</fullName>
    </submittedName>
</protein>
<dbReference type="InterPro" id="IPR041700">
    <property type="entry name" value="OMP_b-brl_3"/>
</dbReference>
<feature type="chain" id="PRO_5020984347" evidence="2">
    <location>
        <begin position="20"/>
        <end position="905"/>
    </location>
</feature>
<evidence type="ECO:0000313" key="4">
    <source>
        <dbReference type="EMBL" id="TKC07151.1"/>
    </source>
</evidence>
<dbReference type="Pfam" id="PF13620">
    <property type="entry name" value="CarboxypepD_reg"/>
    <property type="match status" value="1"/>
</dbReference>
<feature type="region of interest" description="Disordered" evidence="1">
    <location>
        <begin position="399"/>
        <end position="433"/>
    </location>
</feature>
<dbReference type="RefSeq" id="WP_136835418.1">
    <property type="nucleotide sequence ID" value="NZ_SWBQ01000002.1"/>
</dbReference>